<feature type="region of interest" description="Disordered" evidence="1">
    <location>
        <begin position="1"/>
        <end position="28"/>
    </location>
</feature>
<dbReference type="OrthoDB" id="1929700at2759"/>
<evidence type="ECO:0000313" key="3">
    <source>
        <dbReference type="Proteomes" id="UP000325315"/>
    </source>
</evidence>
<keyword evidence="3" id="KW-1185">Reference proteome</keyword>
<organism evidence="2 3">
    <name type="scientific">Gossypium australe</name>
    <dbReference type="NCBI Taxonomy" id="47621"/>
    <lineage>
        <taxon>Eukaryota</taxon>
        <taxon>Viridiplantae</taxon>
        <taxon>Streptophyta</taxon>
        <taxon>Embryophyta</taxon>
        <taxon>Tracheophyta</taxon>
        <taxon>Spermatophyta</taxon>
        <taxon>Magnoliopsida</taxon>
        <taxon>eudicotyledons</taxon>
        <taxon>Gunneridae</taxon>
        <taxon>Pentapetalae</taxon>
        <taxon>rosids</taxon>
        <taxon>malvids</taxon>
        <taxon>Malvales</taxon>
        <taxon>Malvaceae</taxon>
        <taxon>Malvoideae</taxon>
        <taxon>Gossypium</taxon>
    </lineage>
</organism>
<comment type="caution">
    <text evidence="2">The sequence shown here is derived from an EMBL/GenBank/DDBJ whole genome shotgun (WGS) entry which is preliminary data.</text>
</comment>
<accession>A0A5B6VCA8</accession>
<evidence type="ECO:0000256" key="1">
    <source>
        <dbReference type="SAM" id="MobiDB-lite"/>
    </source>
</evidence>
<evidence type="ECO:0000313" key="2">
    <source>
        <dbReference type="EMBL" id="KAA3466825.1"/>
    </source>
</evidence>
<dbReference type="Proteomes" id="UP000325315">
    <property type="component" value="Unassembled WGS sequence"/>
</dbReference>
<protein>
    <submittedName>
        <fullName evidence="2">Retrovirus-related Pol polyprotein from transposon TNT 1-94 isoform X1</fullName>
    </submittedName>
</protein>
<feature type="compositionally biased region" description="Basic and acidic residues" evidence="1">
    <location>
        <begin position="7"/>
        <end position="19"/>
    </location>
</feature>
<dbReference type="EMBL" id="SMMG02000007">
    <property type="protein sequence ID" value="KAA3466825.1"/>
    <property type="molecule type" value="Genomic_DNA"/>
</dbReference>
<sequence length="100" mass="11486">MKGAMAPRDEEISGYDKKTPSPYILSPNNNPSNIITQVQLWERVVQTALREKKKHGFIDGIVFNTIEPPLRSHISLVENVRDLWHNIRQHFSNGNGLIMH</sequence>
<gene>
    <name evidence="2" type="ORF">EPI10_001890</name>
</gene>
<name>A0A5B6VCA8_9ROSI</name>
<reference evidence="3" key="1">
    <citation type="journal article" date="2019" name="Plant Biotechnol. J.">
        <title>Genome sequencing of the Australian wild diploid species Gossypium australe highlights disease resistance and delayed gland morphogenesis.</title>
        <authorList>
            <person name="Cai Y."/>
            <person name="Cai X."/>
            <person name="Wang Q."/>
            <person name="Wang P."/>
            <person name="Zhang Y."/>
            <person name="Cai C."/>
            <person name="Xu Y."/>
            <person name="Wang K."/>
            <person name="Zhou Z."/>
            <person name="Wang C."/>
            <person name="Geng S."/>
            <person name="Li B."/>
            <person name="Dong Q."/>
            <person name="Hou Y."/>
            <person name="Wang H."/>
            <person name="Ai P."/>
            <person name="Liu Z."/>
            <person name="Yi F."/>
            <person name="Sun M."/>
            <person name="An G."/>
            <person name="Cheng J."/>
            <person name="Zhang Y."/>
            <person name="Shi Q."/>
            <person name="Xie Y."/>
            <person name="Shi X."/>
            <person name="Chang Y."/>
            <person name="Huang F."/>
            <person name="Chen Y."/>
            <person name="Hong S."/>
            <person name="Mi L."/>
            <person name="Sun Q."/>
            <person name="Zhang L."/>
            <person name="Zhou B."/>
            <person name="Peng R."/>
            <person name="Zhang X."/>
            <person name="Liu F."/>
        </authorList>
    </citation>
    <scope>NUCLEOTIDE SEQUENCE [LARGE SCALE GENOMIC DNA]</scope>
    <source>
        <strain evidence="3">cv. PA1801</strain>
    </source>
</reference>
<proteinExistence type="predicted"/>
<dbReference type="AlphaFoldDB" id="A0A5B6VCA8"/>